<dbReference type="AlphaFoldDB" id="A0A137PHX0"/>
<keyword evidence="3" id="KW-0238">DNA-binding</keyword>
<dbReference type="InterPro" id="IPR003163">
    <property type="entry name" value="Tscrpt_reg_HTH_APSES-type"/>
</dbReference>
<dbReference type="GO" id="GO:0030907">
    <property type="term" value="C:MBF transcription complex"/>
    <property type="evidence" value="ECO:0007669"/>
    <property type="project" value="TreeGrafter"/>
</dbReference>
<dbReference type="OrthoDB" id="5562739at2759"/>
<dbReference type="InterPro" id="IPR036887">
    <property type="entry name" value="HTH_APSES_sf"/>
</dbReference>
<dbReference type="PANTHER" id="PTHR43828:SF5">
    <property type="entry name" value="TRANSCRIPTIONAL REPRESSOR XBP1"/>
    <property type="match status" value="1"/>
</dbReference>
<dbReference type="PANTHER" id="PTHR43828">
    <property type="entry name" value="ASPARAGINASE"/>
    <property type="match status" value="1"/>
</dbReference>
<name>A0A137PHX0_CONC2</name>
<dbReference type="GO" id="GO:0003677">
    <property type="term" value="F:DNA binding"/>
    <property type="evidence" value="ECO:0007669"/>
    <property type="project" value="UniProtKB-KW"/>
</dbReference>
<dbReference type="InterPro" id="IPR051642">
    <property type="entry name" value="SWI6-like"/>
</dbReference>
<feature type="domain" description="HTH APSES-type" evidence="2">
    <location>
        <begin position="33"/>
        <end position="150"/>
    </location>
</feature>
<dbReference type="Gene3D" id="3.10.260.10">
    <property type="entry name" value="Transcription regulator HTH, APSES-type DNA-binding domain"/>
    <property type="match status" value="1"/>
</dbReference>
<feature type="compositionally biased region" description="Polar residues" evidence="1">
    <location>
        <begin position="211"/>
        <end position="220"/>
    </location>
</feature>
<dbReference type="SUPFAM" id="SSF54616">
    <property type="entry name" value="DNA-binding domain of Mlu1-box binding protein MBP1"/>
    <property type="match status" value="1"/>
</dbReference>
<dbReference type="GO" id="GO:0000981">
    <property type="term" value="F:DNA-binding transcription factor activity, RNA polymerase II-specific"/>
    <property type="evidence" value="ECO:0007669"/>
    <property type="project" value="UniProtKB-ARBA"/>
</dbReference>
<dbReference type="PROSITE" id="PS51299">
    <property type="entry name" value="HTH_APSES"/>
    <property type="match status" value="1"/>
</dbReference>
<feature type="region of interest" description="Disordered" evidence="1">
    <location>
        <begin position="200"/>
        <end position="220"/>
    </location>
</feature>
<evidence type="ECO:0000259" key="2">
    <source>
        <dbReference type="PROSITE" id="PS51299"/>
    </source>
</evidence>
<reference evidence="3 4" key="1">
    <citation type="journal article" date="2015" name="Genome Biol. Evol.">
        <title>Phylogenomic analyses indicate that early fungi evolved digesting cell walls of algal ancestors of land plants.</title>
        <authorList>
            <person name="Chang Y."/>
            <person name="Wang S."/>
            <person name="Sekimoto S."/>
            <person name="Aerts A.L."/>
            <person name="Choi C."/>
            <person name="Clum A."/>
            <person name="LaButti K.M."/>
            <person name="Lindquist E.A."/>
            <person name="Yee Ngan C."/>
            <person name="Ohm R.A."/>
            <person name="Salamov A.A."/>
            <person name="Grigoriev I.V."/>
            <person name="Spatafora J.W."/>
            <person name="Berbee M.L."/>
        </authorList>
    </citation>
    <scope>NUCLEOTIDE SEQUENCE [LARGE SCALE GENOMIC DNA]</scope>
    <source>
        <strain evidence="3 4">NRRL 28638</strain>
    </source>
</reference>
<keyword evidence="4" id="KW-1185">Reference proteome</keyword>
<evidence type="ECO:0000256" key="1">
    <source>
        <dbReference type="SAM" id="MobiDB-lite"/>
    </source>
</evidence>
<protein>
    <submittedName>
        <fullName evidence="3">DNA-binding domain of Mlu1-box binding protein MBP1</fullName>
    </submittedName>
</protein>
<feature type="region of interest" description="Disordered" evidence="1">
    <location>
        <begin position="262"/>
        <end position="301"/>
    </location>
</feature>
<evidence type="ECO:0000313" key="3">
    <source>
        <dbReference type="EMBL" id="KXN74604.1"/>
    </source>
</evidence>
<organism evidence="3 4">
    <name type="scientific">Conidiobolus coronatus (strain ATCC 28846 / CBS 209.66 / NRRL 28638)</name>
    <name type="common">Delacroixia coronata</name>
    <dbReference type="NCBI Taxonomy" id="796925"/>
    <lineage>
        <taxon>Eukaryota</taxon>
        <taxon>Fungi</taxon>
        <taxon>Fungi incertae sedis</taxon>
        <taxon>Zoopagomycota</taxon>
        <taxon>Entomophthoromycotina</taxon>
        <taxon>Entomophthoromycetes</taxon>
        <taxon>Entomophthorales</taxon>
        <taxon>Ancylistaceae</taxon>
        <taxon>Conidiobolus</taxon>
    </lineage>
</organism>
<accession>A0A137PHX0</accession>
<evidence type="ECO:0000313" key="4">
    <source>
        <dbReference type="Proteomes" id="UP000070444"/>
    </source>
</evidence>
<gene>
    <name evidence="3" type="ORF">CONCODRAFT_14750</name>
</gene>
<dbReference type="EMBL" id="KQ964422">
    <property type="protein sequence ID" value="KXN74604.1"/>
    <property type="molecule type" value="Genomic_DNA"/>
</dbReference>
<dbReference type="Proteomes" id="UP000070444">
    <property type="component" value="Unassembled WGS sequence"/>
</dbReference>
<sequence length="337" mass="37993">MVSSMSPYTSSSALRPNYPERAAIPNVSVTTAQYSTSVNPHGYLRTLEYKISTPNTPDFVVRWDCEGGHVFWTGIWKALGRGNEEVTKILHHYPQLNDYIWRLRGGDINIQGTWIAYEYAYQLAVRTCYPIRHHLTILFGDDFIHAALPPSHPQFLSSKSKGSRMKNFLPPALESHAVAVASLPSQAHIKKEYQNSNITIKKDLQKKKQRTSFSMESSSSYAPRYHGYHPYQYSPSSSQMRRASTFSLPGIESLLSGTTFEEQPILSPLSPPSSVRPNSSSPVQMRHSFSTHGSESESPEFPYYRRYSIKGPIEYEGTQNKKYEAGLSLLALAQSTN</sequence>
<feature type="compositionally biased region" description="Low complexity" evidence="1">
    <location>
        <begin position="264"/>
        <end position="282"/>
    </location>
</feature>
<dbReference type="STRING" id="796925.A0A137PHX0"/>
<dbReference type="GO" id="GO:0033309">
    <property type="term" value="C:SBF transcription complex"/>
    <property type="evidence" value="ECO:0007669"/>
    <property type="project" value="TreeGrafter"/>
</dbReference>
<proteinExistence type="predicted"/>